<accession>A0A1C4TW62</accession>
<feature type="region of interest" description="Disordered" evidence="1">
    <location>
        <begin position="1"/>
        <end position="22"/>
    </location>
</feature>
<feature type="transmembrane region" description="Helical" evidence="2">
    <location>
        <begin position="51"/>
        <end position="73"/>
    </location>
</feature>
<gene>
    <name evidence="3" type="ORF">GA0070216_10123</name>
</gene>
<protein>
    <submittedName>
        <fullName evidence="3">Uncharacterized protein</fullName>
    </submittedName>
</protein>
<sequence length="83" mass="9129">MVESVTPDENAASRAAATRRRSNPQLKQIYAVSRRRWSTTDFEHLKGVPGALFSTFAALAGRLLLAGVARWIVMSYATVVAHQ</sequence>
<organism evidence="3 4">
    <name type="scientific">Micromonospora matsumotoense</name>
    <dbReference type="NCBI Taxonomy" id="121616"/>
    <lineage>
        <taxon>Bacteria</taxon>
        <taxon>Bacillati</taxon>
        <taxon>Actinomycetota</taxon>
        <taxon>Actinomycetes</taxon>
        <taxon>Micromonosporales</taxon>
        <taxon>Micromonosporaceae</taxon>
        <taxon>Micromonospora</taxon>
    </lineage>
</organism>
<keyword evidence="4" id="KW-1185">Reference proteome</keyword>
<dbReference type="RefSeq" id="WP_091237204.1">
    <property type="nucleotide sequence ID" value="NZ_FMCU01000001.1"/>
</dbReference>
<name>A0A1C4TW62_9ACTN</name>
<dbReference type="AlphaFoldDB" id="A0A1C4TW62"/>
<keyword evidence="2" id="KW-0472">Membrane</keyword>
<evidence type="ECO:0000256" key="1">
    <source>
        <dbReference type="SAM" id="MobiDB-lite"/>
    </source>
</evidence>
<reference evidence="4" key="1">
    <citation type="submission" date="2016-06" db="EMBL/GenBank/DDBJ databases">
        <authorList>
            <person name="Varghese N."/>
            <person name="Submissions Spin"/>
        </authorList>
    </citation>
    <scope>NUCLEOTIDE SEQUENCE [LARGE SCALE GENOMIC DNA]</scope>
    <source>
        <strain evidence="4">DSM 44100</strain>
    </source>
</reference>
<keyword evidence="2" id="KW-0812">Transmembrane</keyword>
<keyword evidence="2" id="KW-1133">Transmembrane helix</keyword>
<evidence type="ECO:0000256" key="2">
    <source>
        <dbReference type="SAM" id="Phobius"/>
    </source>
</evidence>
<proteinExistence type="predicted"/>
<dbReference type="EMBL" id="FMCU01000001">
    <property type="protein sequence ID" value="SCE63675.1"/>
    <property type="molecule type" value="Genomic_DNA"/>
</dbReference>
<evidence type="ECO:0000313" key="4">
    <source>
        <dbReference type="Proteomes" id="UP000198797"/>
    </source>
</evidence>
<dbReference type="Proteomes" id="UP000198797">
    <property type="component" value="Unassembled WGS sequence"/>
</dbReference>
<evidence type="ECO:0000313" key="3">
    <source>
        <dbReference type="EMBL" id="SCE63675.1"/>
    </source>
</evidence>